<evidence type="ECO:0000259" key="7">
    <source>
        <dbReference type="PROSITE" id="PS50066"/>
    </source>
</evidence>
<gene>
    <name evidence="8" type="ORF">LUZ61_011685</name>
</gene>
<keyword evidence="2" id="KW-0805">Transcription regulation</keyword>
<keyword evidence="6" id="KW-0175">Coiled coil</keyword>
<proteinExistence type="predicted"/>
<name>A0AAD6F0N6_9POAL</name>
<evidence type="ECO:0000256" key="4">
    <source>
        <dbReference type="ARBA" id="ARBA00023163"/>
    </source>
</evidence>
<dbReference type="InterPro" id="IPR033897">
    <property type="entry name" value="SRF-like_MADS-box"/>
</dbReference>
<dbReference type="InterPro" id="IPR036879">
    <property type="entry name" value="TF_MADSbox_sf"/>
</dbReference>
<dbReference type="GO" id="GO:0046983">
    <property type="term" value="F:protein dimerization activity"/>
    <property type="evidence" value="ECO:0007669"/>
    <property type="project" value="InterPro"/>
</dbReference>
<dbReference type="Pfam" id="PF00319">
    <property type="entry name" value="SRF-TF"/>
    <property type="match status" value="1"/>
</dbReference>
<keyword evidence="4" id="KW-0804">Transcription</keyword>
<keyword evidence="5" id="KW-0539">Nucleus</keyword>
<keyword evidence="3" id="KW-0238">DNA-binding</keyword>
<evidence type="ECO:0000256" key="5">
    <source>
        <dbReference type="ARBA" id="ARBA00023242"/>
    </source>
</evidence>
<dbReference type="PANTHER" id="PTHR48019">
    <property type="entry name" value="SERUM RESPONSE FACTOR HOMOLOG"/>
    <property type="match status" value="1"/>
</dbReference>
<dbReference type="GO" id="GO:0005634">
    <property type="term" value="C:nucleus"/>
    <property type="evidence" value="ECO:0007669"/>
    <property type="project" value="UniProtKB-SubCell"/>
</dbReference>
<dbReference type="EMBL" id="JAMRDG010000001">
    <property type="protein sequence ID" value="KAJ3707980.1"/>
    <property type="molecule type" value="Genomic_DNA"/>
</dbReference>
<dbReference type="SMART" id="SM00432">
    <property type="entry name" value="MADS"/>
    <property type="match status" value="1"/>
</dbReference>
<organism evidence="8 9">
    <name type="scientific">Rhynchospora tenuis</name>
    <dbReference type="NCBI Taxonomy" id="198213"/>
    <lineage>
        <taxon>Eukaryota</taxon>
        <taxon>Viridiplantae</taxon>
        <taxon>Streptophyta</taxon>
        <taxon>Embryophyta</taxon>
        <taxon>Tracheophyta</taxon>
        <taxon>Spermatophyta</taxon>
        <taxon>Magnoliopsida</taxon>
        <taxon>Liliopsida</taxon>
        <taxon>Poales</taxon>
        <taxon>Cyperaceae</taxon>
        <taxon>Cyperoideae</taxon>
        <taxon>Rhynchosporeae</taxon>
        <taxon>Rhynchospora</taxon>
    </lineage>
</organism>
<comment type="subcellular location">
    <subcellularLocation>
        <location evidence="1">Nucleus</location>
    </subcellularLocation>
</comment>
<dbReference type="InterPro" id="IPR050142">
    <property type="entry name" value="MADS-box/MEF2_TF"/>
</dbReference>
<dbReference type="Proteomes" id="UP001210211">
    <property type="component" value="Unassembled WGS sequence"/>
</dbReference>
<dbReference type="Gene3D" id="3.40.1810.10">
    <property type="entry name" value="Transcription factor, MADS-box"/>
    <property type="match status" value="1"/>
</dbReference>
<evidence type="ECO:0000256" key="2">
    <source>
        <dbReference type="ARBA" id="ARBA00023015"/>
    </source>
</evidence>
<dbReference type="GO" id="GO:0045944">
    <property type="term" value="P:positive regulation of transcription by RNA polymerase II"/>
    <property type="evidence" value="ECO:0007669"/>
    <property type="project" value="InterPro"/>
</dbReference>
<dbReference type="PROSITE" id="PS50066">
    <property type="entry name" value="MADS_BOX_2"/>
    <property type="match status" value="1"/>
</dbReference>
<dbReference type="SUPFAM" id="SSF55455">
    <property type="entry name" value="SRF-like"/>
    <property type="match status" value="1"/>
</dbReference>
<feature type="coiled-coil region" evidence="6">
    <location>
        <begin position="87"/>
        <end position="114"/>
    </location>
</feature>
<comment type="caution">
    <text evidence="8">The sequence shown here is derived from an EMBL/GenBank/DDBJ whole genome shotgun (WGS) entry which is preliminary data.</text>
</comment>
<evidence type="ECO:0000256" key="6">
    <source>
        <dbReference type="SAM" id="Coils"/>
    </source>
</evidence>
<evidence type="ECO:0000256" key="3">
    <source>
        <dbReference type="ARBA" id="ARBA00023125"/>
    </source>
</evidence>
<protein>
    <recommendedName>
        <fullName evidence="7">MADS-box domain-containing protein</fullName>
    </recommendedName>
</protein>
<accession>A0AAD6F0N6</accession>
<evidence type="ECO:0000313" key="8">
    <source>
        <dbReference type="EMBL" id="KAJ3707980.1"/>
    </source>
</evidence>
<dbReference type="PRINTS" id="PR00404">
    <property type="entry name" value="MADSDOMAIN"/>
</dbReference>
<evidence type="ECO:0000256" key="1">
    <source>
        <dbReference type="ARBA" id="ARBA00004123"/>
    </source>
</evidence>
<dbReference type="CDD" id="cd00266">
    <property type="entry name" value="MADS_SRF_like"/>
    <property type="match status" value="1"/>
</dbReference>
<sequence>MTRNKVKLEYINNDTKRRSTLRKRTRGMLKKVQEISVLCGVDACAIIYSPGEAVPQVWPQNLDAARILTDFNNLTELERTRKMTNHLAFMQARCATLRDKVVKKENDNTKLEAQAILYEGFSGSDFAELSPNELLATVNTVDNLISNVVERMKALSAQAQNGGFVGSGMGGGVTEPF</sequence>
<keyword evidence="9" id="KW-1185">Reference proteome</keyword>
<dbReference type="GO" id="GO:0000987">
    <property type="term" value="F:cis-regulatory region sequence-specific DNA binding"/>
    <property type="evidence" value="ECO:0007669"/>
    <property type="project" value="InterPro"/>
</dbReference>
<dbReference type="InterPro" id="IPR002100">
    <property type="entry name" value="TF_MADSbox"/>
</dbReference>
<dbReference type="GO" id="GO:0000981">
    <property type="term" value="F:DNA-binding transcription factor activity, RNA polymerase II-specific"/>
    <property type="evidence" value="ECO:0007669"/>
    <property type="project" value="InterPro"/>
</dbReference>
<reference evidence="8 9" key="1">
    <citation type="journal article" date="2022" name="Cell">
        <title>Repeat-based holocentromeres influence genome architecture and karyotype evolution.</title>
        <authorList>
            <person name="Hofstatter P.G."/>
            <person name="Thangavel G."/>
            <person name="Lux T."/>
            <person name="Neumann P."/>
            <person name="Vondrak T."/>
            <person name="Novak P."/>
            <person name="Zhang M."/>
            <person name="Costa L."/>
            <person name="Castellani M."/>
            <person name="Scott A."/>
            <person name="Toegelov H."/>
            <person name="Fuchs J."/>
            <person name="Mata-Sucre Y."/>
            <person name="Dias Y."/>
            <person name="Vanzela A.L.L."/>
            <person name="Huettel B."/>
            <person name="Almeida C.C.S."/>
            <person name="Simkova H."/>
            <person name="Souza G."/>
            <person name="Pedrosa-Harand A."/>
            <person name="Macas J."/>
            <person name="Mayer K.F.X."/>
            <person name="Houben A."/>
            <person name="Marques A."/>
        </authorList>
    </citation>
    <scope>NUCLEOTIDE SEQUENCE [LARGE SCALE GENOMIC DNA]</scope>
    <source>
        <strain evidence="8">RhyTen1mFocal</strain>
    </source>
</reference>
<dbReference type="AlphaFoldDB" id="A0AAD6F0N6"/>
<dbReference type="FunFam" id="3.40.1810.10:FF:000024">
    <property type="entry name" value="Agamous-like MADS-box protein AGL80"/>
    <property type="match status" value="1"/>
</dbReference>
<feature type="domain" description="MADS-box" evidence="7">
    <location>
        <begin position="1"/>
        <end position="49"/>
    </location>
</feature>
<evidence type="ECO:0000313" key="9">
    <source>
        <dbReference type="Proteomes" id="UP001210211"/>
    </source>
</evidence>